<proteinExistence type="inferred from homology"/>
<evidence type="ECO:0000256" key="5">
    <source>
        <dbReference type="ARBA" id="ARBA00023136"/>
    </source>
</evidence>
<accession>A0ABR1K3V4</accession>
<keyword evidence="9" id="KW-1185">Reference proteome</keyword>
<dbReference type="InterPro" id="IPR039910">
    <property type="entry name" value="D15-like"/>
</dbReference>
<evidence type="ECO:0000256" key="1">
    <source>
        <dbReference type="ARBA" id="ARBA00004374"/>
    </source>
</evidence>
<sequence length="490" mass="53585">MATDGSSLWNLKSPLHNSSSPRDKEPIEVQKVRKWQEERVAKKLRGDYEHAVMRLSDLLTENMHSPLRIASIKVLNAKNTRQSFLEWLINPLKPSPTSSHDVESTLHTVRRVSDILNRADIFKAVSVSIERSKDELSRPEDVDLVFRTIEKGKYAVKTSTEVGKGEVDASVNALIHNVLGGAERLSLNVAYGTTTKKTFEGTFSAPLTPDLNTWADLSAYGLLRDHTSFASCSEVARGVKASVRHGAAFTGSHILAYEAVLRDIGNLSPSASMSIRQSAGQTTKSSVSYTFIKDTRDDNLLGTRGHFTKIYQEIAGLGGDASFYKVETENHLSRQLAPGLTVSLSACSGLLWSLSQQSLFPDRFQLGGPSSLRSFRVNGLGPKDGPDSLGGDLYWAAGVRLISNLPTKPDWPVKTHVFLNAGRLDPIDQSRSLVDNIKNTITKPSISAGVGLIYKFDPVRVELNFGLPLVANRSDGTRKGVQVGLGLEFL</sequence>
<feature type="compositionally biased region" description="Polar residues" evidence="6">
    <location>
        <begin position="1"/>
        <end position="20"/>
    </location>
</feature>
<evidence type="ECO:0000313" key="8">
    <source>
        <dbReference type="EMBL" id="KAK7471006.1"/>
    </source>
</evidence>
<dbReference type="Pfam" id="PF01103">
    <property type="entry name" value="Omp85"/>
    <property type="match status" value="1"/>
</dbReference>
<name>A0ABR1K3V4_9AGAR</name>
<comment type="caution">
    <text evidence="8">The sequence shown here is derived from an EMBL/GenBank/DDBJ whole genome shotgun (WGS) entry which is preliminary data.</text>
</comment>
<dbReference type="Proteomes" id="UP001498398">
    <property type="component" value="Unassembled WGS sequence"/>
</dbReference>
<comment type="subcellular location">
    <subcellularLocation>
        <location evidence="1">Mitochondrion outer membrane</location>
        <topology evidence="1">Multi-pass membrane protein</topology>
    </subcellularLocation>
</comment>
<dbReference type="EMBL" id="JBANRG010000002">
    <property type="protein sequence ID" value="KAK7471006.1"/>
    <property type="molecule type" value="Genomic_DNA"/>
</dbReference>
<protein>
    <recommendedName>
        <fullName evidence="7">Bacterial surface antigen (D15) domain-containing protein</fullName>
    </recommendedName>
</protein>
<comment type="similarity">
    <text evidence="2">Belongs to the SAM50/omp85 family.</text>
</comment>
<feature type="domain" description="Bacterial surface antigen (D15)" evidence="7">
    <location>
        <begin position="177"/>
        <end position="489"/>
    </location>
</feature>
<keyword evidence="4" id="KW-0812">Transmembrane</keyword>
<evidence type="ECO:0000256" key="2">
    <source>
        <dbReference type="ARBA" id="ARBA00010913"/>
    </source>
</evidence>
<evidence type="ECO:0000256" key="4">
    <source>
        <dbReference type="ARBA" id="ARBA00022692"/>
    </source>
</evidence>
<keyword evidence="5" id="KW-0472">Membrane</keyword>
<gene>
    <name evidence="8" type="ORF">VKT23_002419</name>
</gene>
<evidence type="ECO:0000313" key="9">
    <source>
        <dbReference type="Proteomes" id="UP001498398"/>
    </source>
</evidence>
<organism evidence="8 9">
    <name type="scientific">Marasmiellus scandens</name>
    <dbReference type="NCBI Taxonomy" id="2682957"/>
    <lineage>
        <taxon>Eukaryota</taxon>
        <taxon>Fungi</taxon>
        <taxon>Dikarya</taxon>
        <taxon>Basidiomycota</taxon>
        <taxon>Agaricomycotina</taxon>
        <taxon>Agaricomycetes</taxon>
        <taxon>Agaricomycetidae</taxon>
        <taxon>Agaricales</taxon>
        <taxon>Marasmiineae</taxon>
        <taxon>Omphalotaceae</taxon>
        <taxon>Marasmiellus</taxon>
    </lineage>
</organism>
<keyword evidence="3" id="KW-1134">Transmembrane beta strand</keyword>
<dbReference type="PANTHER" id="PTHR12815:SF18">
    <property type="entry name" value="SORTING AND ASSEMBLY MACHINERY COMPONENT 50 HOMOLOG"/>
    <property type="match status" value="1"/>
</dbReference>
<evidence type="ECO:0000256" key="3">
    <source>
        <dbReference type="ARBA" id="ARBA00022452"/>
    </source>
</evidence>
<reference evidence="8 9" key="1">
    <citation type="submission" date="2024-01" db="EMBL/GenBank/DDBJ databases">
        <title>A draft genome for the cacao thread blight pathogen Marasmiellus scandens.</title>
        <authorList>
            <person name="Baruah I.K."/>
            <person name="Leung J."/>
            <person name="Bukari Y."/>
            <person name="Amoako-Attah I."/>
            <person name="Meinhardt L.W."/>
            <person name="Bailey B.A."/>
            <person name="Cohen S.P."/>
        </authorList>
    </citation>
    <scope>NUCLEOTIDE SEQUENCE [LARGE SCALE GENOMIC DNA]</scope>
    <source>
        <strain evidence="8 9">GH-19</strain>
    </source>
</reference>
<feature type="region of interest" description="Disordered" evidence="6">
    <location>
        <begin position="1"/>
        <end position="27"/>
    </location>
</feature>
<evidence type="ECO:0000259" key="7">
    <source>
        <dbReference type="Pfam" id="PF01103"/>
    </source>
</evidence>
<dbReference type="PANTHER" id="PTHR12815">
    <property type="entry name" value="SORTING AND ASSEMBLY MACHINERY SAMM50 PROTEIN FAMILY MEMBER"/>
    <property type="match status" value="1"/>
</dbReference>
<evidence type="ECO:0000256" key="6">
    <source>
        <dbReference type="SAM" id="MobiDB-lite"/>
    </source>
</evidence>
<dbReference type="InterPro" id="IPR000184">
    <property type="entry name" value="Bac_surfAg_D15"/>
</dbReference>
<dbReference type="Gene3D" id="2.40.160.50">
    <property type="entry name" value="membrane protein fhac: a member of the omp85/tpsb transporter family"/>
    <property type="match status" value="1"/>
</dbReference>